<comment type="caution">
    <text evidence="2">The sequence shown here is derived from an EMBL/GenBank/DDBJ whole genome shotgun (WGS) entry which is preliminary data.</text>
</comment>
<evidence type="ECO:0000313" key="2">
    <source>
        <dbReference type="EMBL" id="KAF4635928.1"/>
    </source>
</evidence>
<organism evidence="2 3">
    <name type="scientific">Cudoniella acicularis</name>
    <dbReference type="NCBI Taxonomy" id="354080"/>
    <lineage>
        <taxon>Eukaryota</taxon>
        <taxon>Fungi</taxon>
        <taxon>Dikarya</taxon>
        <taxon>Ascomycota</taxon>
        <taxon>Pezizomycotina</taxon>
        <taxon>Leotiomycetes</taxon>
        <taxon>Helotiales</taxon>
        <taxon>Tricladiaceae</taxon>
        <taxon>Cudoniella</taxon>
    </lineage>
</organism>
<evidence type="ECO:0000256" key="1">
    <source>
        <dbReference type="SAM" id="MobiDB-lite"/>
    </source>
</evidence>
<dbReference type="Proteomes" id="UP000566819">
    <property type="component" value="Unassembled WGS sequence"/>
</dbReference>
<accession>A0A8H4RV07</accession>
<dbReference type="EMBL" id="JAAMPI010000092">
    <property type="protein sequence ID" value="KAF4635928.1"/>
    <property type="molecule type" value="Genomic_DNA"/>
</dbReference>
<reference evidence="2 3" key="1">
    <citation type="submission" date="2020-03" db="EMBL/GenBank/DDBJ databases">
        <title>Draft Genome Sequence of Cudoniella acicularis.</title>
        <authorList>
            <person name="Buettner E."/>
            <person name="Kellner H."/>
        </authorList>
    </citation>
    <scope>NUCLEOTIDE SEQUENCE [LARGE SCALE GENOMIC DNA]</scope>
    <source>
        <strain evidence="2 3">DSM 108380</strain>
    </source>
</reference>
<feature type="compositionally biased region" description="Basic and acidic residues" evidence="1">
    <location>
        <begin position="58"/>
        <end position="75"/>
    </location>
</feature>
<evidence type="ECO:0000313" key="3">
    <source>
        <dbReference type="Proteomes" id="UP000566819"/>
    </source>
</evidence>
<sequence>MQVVISEGAENLDASEEARNTAGPPGQDQREEAGKTCPEATFSFGMKASGRRPTPASSRDHSSSKRGNDEISRYDARGNQDIVGLGSSIVHDTDMAVSTVRSMDVDVEMSHKIVRSTNVHDVACLGKKQAWKHSIQTKNATIFAPGMRVPVSRFFFTTKHLSQTRKCDFRGSTGMLSPKIFRISTRPSFSTFSGHKKLLPEILQHLFRLQFSHHQVIRRNYSTTIAGVRAINRFLDAEPLKTSQNLWSPASTPIRKRLNRNWLEKSFPNYCGTHDALQCLRIIGSAFALGATPKSLSAPRYHEKRFSTTEITVVHKSLANRHEVLIFKRMTSKIVSDFLGIFDGSADALKFETSALCGAVLCNIKPQHDIVTQKSRNLKPFILMYQVSISEGGEEASTESSIQCCGPDYTGAKFFANTAAI</sequence>
<gene>
    <name evidence="2" type="ORF">G7Y89_g2163</name>
</gene>
<feature type="region of interest" description="Disordered" evidence="1">
    <location>
        <begin position="1"/>
        <end position="75"/>
    </location>
</feature>
<name>A0A8H4RV07_9HELO</name>
<proteinExistence type="predicted"/>
<keyword evidence="3" id="KW-1185">Reference proteome</keyword>
<protein>
    <submittedName>
        <fullName evidence="2">Uncharacterized protein</fullName>
    </submittedName>
</protein>
<dbReference type="AlphaFoldDB" id="A0A8H4RV07"/>